<evidence type="ECO:0000256" key="4">
    <source>
        <dbReference type="ARBA" id="ARBA00010459"/>
    </source>
</evidence>
<dbReference type="GO" id="GO:0005789">
    <property type="term" value="C:endoplasmic reticulum membrane"/>
    <property type="evidence" value="ECO:0007669"/>
    <property type="project" value="UniProtKB-SubCell"/>
</dbReference>
<evidence type="ECO:0000256" key="5">
    <source>
        <dbReference type="ARBA" id="ARBA00012452"/>
    </source>
</evidence>
<dbReference type="EMBL" id="OV121133">
    <property type="protein sequence ID" value="CAH0551708.1"/>
    <property type="molecule type" value="Genomic_DNA"/>
</dbReference>
<name>A0A9P0B157_BRAAE</name>
<comment type="subunit">
    <text evidence="14">Homotrimer; The trimer binds only one molecule of glutathione.</text>
</comment>
<comment type="function">
    <text evidence="1">Conjugation of reduced glutathione to a wide number of exogenous and endogenous hydrophobic electrophiles.</text>
</comment>
<proteinExistence type="inferred from homology"/>
<evidence type="ECO:0000256" key="17">
    <source>
        <dbReference type="SAM" id="MobiDB-lite"/>
    </source>
</evidence>
<dbReference type="InterPro" id="IPR040162">
    <property type="entry name" value="MGST1-like"/>
</dbReference>
<keyword evidence="12" id="KW-0496">Mitochondrion</keyword>
<dbReference type="PANTHER" id="PTHR10689:SF6">
    <property type="entry name" value="MICROSOMAL GLUTATHIONE S-TRANSFERASE 1"/>
    <property type="match status" value="1"/>
</dbReference>
<dbReference type="PANTHER" id="PTHR10689">
    <property type="entry name" value="MICROSOMAL GLUTATHIONE S-TRANSFERASE 1"/>
    <property type="match status" value="1"/>
</dbReference>
<keyword evidence="8" id="KW-1000">Mitochondrion outer membrane</keyword>
<evidence type="ECO:0000256" key="2">
    <source>
        <dbReference type="ARBA" id="ARBA00004294"/>
    </source>
</evidence>
<comment type="catalytic activity">
    <reaction evidence="16">
        <text>RX + glutathione = an S-substituted glutathione + a halide anion + H(+)</text>
        <dbReference type="Rhea" id="RHEA:16437"/>
        <dbReference type="ChEBI" id="CHEBI:15378"/>
        <dbReference type="ChEBI" id="CHEBI:16042"/>
        <dbReference type="ChEBI" id="CHEBI:17792"/>
        <dbReference type="ChEBI" id="CHEBI:57925"/>
        <dbReference type="ChEBI" id="CHEBI:90779"/>
        <dbReference type="EC" id="2.5.1.18"/>
    </reaction>
    <physiologicalReaction direction="left-to-right" evidence="16">
        <dbReference type="Rhea" id="RHEA:16438"/>
    </physiologicalReaction>
</comment>
<comment type="similarity">
    <text evidence="4">Belongs to the MAPEG family.</text>
</comment>
<dbReference type="AlphaFoldDB" id="A0A9P0B157"/>
<comment type="subcellular location">
    <subcellularLocation>
        <location evidence="3">Endoplasmic reticulum membrane</location>
        <topology evidence="3">Multi-pass membrane protein</topology>
    </subcellularLocation>
    <subcellularLocation>
        <location evidence="2">Mitochondrion outer membrane</location>
    </subcellularLocation>
</comment>
<evidence type="ECO:0000256" key="1">
    <source>
        <dbReference type="ARBA" id="ARBA00003701"/>
    </source>
</evidence>
<protein>
    <recommendedName>
        <fullName evidence="15">Microsomal glutathione S-transferase 1</fullName>
        <ecNumber evidence="5">2.5.1.18</ecNumber>
    </recommendedName>
</protein>
<gene>
    <name evidence="19" type="ORF">MELIAE_LOCUS4262</name>
</gene>
<dbReference type="Proteomes" id="UP001154078">
    <property type="component" value="Chromosome 2"/>
</dbReference>
<keyword evidence="7 18" id="KW-0812">Transmembrane</keyword>
<dbReference type="InterPro" id="IPR001129">
    <property type="entry name" value="Membr-assoc_MAPEG"/>
</dbReference>
<feature type="transmembrane region" description="Helical" evidence="18">
    <location>
        <begin position="665"/>
        <end position="690"/>
    </location>
</feature>
<evidence type="ECO:0000313" key="19">
    <source>
        <dbReference type="EMBL" id="CAH0551708.1"/>
    </source>
</evidence>
<dbReference type="EC" id="2.5.1.18" evidence="5"/>
<keyword evidence="13 18" id="KW-0472">Membrane</keyword>
<reference evidence="19" key="1">
    <citation type="submission" date="2021-12" db="EMBL/GenBank/DDBJ databases">
        <authorList>
            <person name="King R."/>
        </authorList>
    </citation>
    <scope>NUCLEOTIDE SEQUENCE</scope>
</reference>
<evidence type="ECO:0000256" key="6">
    <source>
        <dbReference type="ARBA" id="ARBA00022679"/>
    </source>
</evidence>
<evidence type="ECO:0000256" key="8">
    <source>
        <dbReference type="ARBA" id="ARBA00022787"/>
    </source>
</evidence>
<evidence type="ECO:0000256" key="14">
    <source>
        <dbReference type="ARBA" id="ARBA00038540"/>
    </source>
</evidence>
<dbReference type="Pfam" id="PF01124">
    <property type="entry name" value="MAPEG"/>
    <property type="match status" value="1"/>
</dbReference>
<evidence type="ECO:0000256" key="9">
    <source>
        <dbReference type="ARBA" id="ARBA00022824"/>
    </source>
</evidence>
<dbReference type="OrthoDB" id="193139at2759"/>
<keyword evidence="10 18" id="KW-1133">Transmembrane helix</keyword>
<keyword evidence="11" id="KW-0007">Acetylation</keyword>
<evidence type="ECO:0000313" key="20">
    <source>
        <dbReference type="Proteomes" id="UP001154078"/>
    </source>
</evidence>
<evidence type="ECO:0000256" key="18">
    <source>
        <dbReference type="SAM" id="Phobius"/>
    </source>
</evidence>
<evidence type="ECO:0000256" key="3">
    <source>
        <dbReference type="ARBA" id="ARBA00004477"/>
    </source>
</evidence>
<dbReference type="Gene3D" id="1.20.120.550">
    <property type="entry name" value="Membrane associated eicosanoid/glutathione metabolism-like domain"/>
    <property type="match status" value="1"/>
</dbReference>
<keyword evidence="6" id="KW-0808">Transferase</keyword>
<feature type="transmembrane region" description="Helical" evidence="18">
    <location>
        <begin position="697"/>
        <end position="723"/>
    </location>
</feature>
<keyword evidence="20" id="KW-1185">Reference proteome</keyword>
<evidence type="ECO:0000256" key="11">
    <source>
        <dbReference type="ARBA" id="ARBA00022990"/>
    </source>
</evidence>
<evidence type="ECO:0000256" key="7">
    <source>
        <dbReference type="ARBA" id="ARBA00022692"/>
    </source>
</evidence>
<evidence type="ECO:0000256" key="10">
    <source>
        <dbReference type="ARBA" id="ARBA00022989"/>
    </source>
</evidence>
<accession>A0A9P0B157</accession>
<sequence>MYLVCYYWRVQTTADNLILLYLGVVGYLGLRNWINSGDLQGGLSDLQNSNTFLNQVAGSKLRSHSTTPASFYNGENKSKPFIYSVLGQVLVGNLKIFCSHTDPIHGMMNPVESPNKNNRKRAPKLTKSGRQTKKPKKLEEFTSASSNDEIFRSPGCCKGTKSNQVKTIRAKMDHLKSMIENKLLLKNFTSLTKESRVANVKQFDENFNPESITTADTPLSRTAAACAGSFCLSPTIGSKISETPSHGSEYINDVGKYMKETSQKAQTPEEPDLDSYLLSNRSVFTNRQPLRDLNNSTTSTFADSYFSQLKKMFSLIGDNQRQILSNQTTIMSNQDDIISTIQKVDEKVTNLENAVQVMSTARGNQIDPNKPEMYPCMSLEDFRIAEEDQEESSRKLLESYLGSMGAENVRAFISMAMKEILSDNVVEQFTVNGNRGKKEFGSSKHAALILRAARECKLFEGPLTRTEFLRELREVFRSTKQRVKNKREGDRGVDVGTLLQEAAVLTRHLQEMEDGDGSDGSINEDGRRRYKLDASRPARKLCGGAIILKAIYEEPELQSTPSENKQGKSLGVVSFIFFNLLRNTNINGPTSIGQKLKNRLYLLSKCESKKFEIFISSEDAAWFNGEVKIEENIERVRRAFYNDMENIPLFFIAALAYLFTDPQLWLVNSLFIVFLVVRALHSFVYAVYVIPQPTRAILWFIGFAITGYMAIHSAINAFVAGYVDV</sequence>
<keyword evidence="9" id="KW-0256">Endoplasmic reticulum</keyword>
<dbReference type="InterPro" id="IPR023352">
    <property type="entry name" value="MAPEG-like_dom_sf"/>
</dbReference>
<evidence type="ECO:0000256" key="12">
    <source>
        <dbReference type="ARBA" id="ARBA00023128"/>
    </source>
</evidence>
<evidence type="ECO:0000256" key="15">
    <source>
        <dbReference type="ARBA" id="ARBA00039397"/>
    </source>
</evidence>
<dbReference type="GO" id="GO:0004364">
    <property type="term" value="F:glutathione transferase activity"/>
    <property type="evidence" value="ECO:0007669"/>
    <property type="project" value="UniProtKB-EC"/>
</dbReference>
<feature type="region of interest" description="Disordered" evidence="17">
    <location>
        <begin position="107"/>
        <end position="135"/>
    </location>
</feature>
<evidence type="ECO:0000256" key="13">
    <source>
        <dbReference type="ARBA" id="ARBA00023136"/>
    </source>
</evidence>
<dbReference type="GO" id="GO:0005741">
    <property type="term" value="C:mitochondrial outer membrane"/>
    <property type="evidence" value="ECO:0007669"/>
    <property type="project" value="UniProtKB-SubCell"/>
</dbReference>
<organism evidence="19 20">
    <name type="scientific">Brassicogethes aeneus</name>
    <name type="common">Rape pollen beetle</name>
    <name type="synonym">Meligethes aeneus</name>
    <dbReference type="NCBI Taxonomy" id="1431903"/>
    <lineage>
        <taxon>Eukaryota</taxon>
        <taxon>Metazoa</taxon>
        <taxon>Ecdysozoa</taxon>
        <taxon>Arthropoda</taxon>
        <taxon>Hexapoda</taxon>
        <taxon>Insecta</taxon>
        <taxon>Pterygota</taxon>
        <taxon>Neoptera</taxon>
        <taxon>Endopterygota</taxon>
        <taxon>Coleoptera</taxon>
        <taxon>Polyphaga</taxon>
        <taxon>Cucujiformia</taxon>
        <taxon>Nitidulidae</taxon>
        <taxon>Meligethinae</taxon>
        <taxon>Brassicogethes</taxon>
    </lineage>
</organism>
<dbReference type="SUPFAM" id="SSF161084">
    <property type="entry name" value="MAPEG domain-like"/>
    <property type="match status" value="1"/>
</dbReference>
<evidence type="ECO:0000256" key="16">
    <source>
        <dbReference type="ARBA" id="ARBA00049385"/>
    </source>
</evidence>